<dbReference type="EMBL" id="JAWDJW010005558">
    <property type="protein sequence ID" value="KAK3067297.1"/>
    <property type="molecule type" value="Genomic_DNA"/>
</dbReference>
<feature type="non-terminal residue" evidence="1">
    <location>
        <position position="330"/>
    </location>
</feature>
<evidence type="ECO:0000313" key="2">
    <source>
        <dbReference type="Proteomes" id="UP001186974"/>
    </source>
</evidence>
<evidence type="ECO:0000313" key="1">
    <source>
        <dbReference type="EMBL" id="KAK3067297.1"/>
    </source>
</evidence>
<proteinExistence type="predicted"/>
<gene>
    <name evidence="1" type="ORF">LTS18_001197</name>
</gene>
<keyword evidence="2" id="KW-1185">Reference proteome</keyword>
<reference evidence="1" key="1">
    <citation type="submission" date="2024-09" db="EMBL/GenBank/DDBJ databases">
        <title>Black Yeasts Isolated from many extreme environments.</title>
        <authorList>
            <person name="Coleine C."/>
            <person name="Stajich J.E."/>
            <person name="Selbmann L."/>
        </authorList>
    </citation>
    <scope>NUCLEOTIDE SEQUENCE</scope>
    <source>
        <strain evidence="1">CCFEE 5737</strain>
    </source>
</reference>
<name>A0ACC3DF33_9PEZI</name>
<sequence>MSDAPDASSKGVRFSPPSAASAGMASPELLRHDSSGSSNDSENDEKYQFTPAIPATPHEDVPPIPDSAAFGGWSATASVRSRGSIANEQNGSLLPSIQTNGVKDSRPRAGMMRMPSNAYTPANARRPQYSMNNSSKDAARHHNPSATRKKANPNAEYRAQERAYVQRIRQDVPEYEQDINDLRTPSLDDSSNSDSDLESPSTAEYFDNDPYDQETLLYYGNDDMQPSVEELKIPENRERLEWHSMLASVLTGDVVKQEKKRLIGGGEQHSDSALKAEMWTNIRARVTGRPIQVQRKVLDEGRIKAKADIDSITAFEIKGETEVGKTAVQQ</sequence>
<comment type="caution">
    <text evidence="1">The sequence shown here is derived from an EMBL/GenBank/DDBJ whole genome shotgun (WGS) entry which is preliminary data.</text>
</comment>
<dbReference type="Proteomes" id="UP001186974">
    <property type="component" value="Unassembled WGS sequence"/>
</dbReference>
<accession>A0ACC3DF33</accession>
<organism evidence="1 2">
    <name type="scientific">Coniosporium uncinatum</name>
    <dbReference type="NCBI Taxonomy" id="93489"/>
    <lineage>
        <taxon>Eukaryota</taxon>
        <taxon>Fungi</taxon>
        <taxon>Dikarya</taxon>
        <taxon>Ascomycota</taxon>
        <taxon>Pezizomycotina</taxon>
        <taxon>Dothideomycetes</taxon>
        <taxon>Dothideomycetes incertae sedis</taxon>
        <taxon>Coniosporium</taxon>
    </lineage>
</organism>
<protein>
    <submittedName>
        <fullName evidence="1">Uncharacterized protein</fullName>
    </submittedName>
</protein>